<organism evidence="1">
    <name type="scientific">Siphoviridae sp. ctmJp3</name>
    <dbReference type="NCBI Taxonomy" id="2825650"/>
    <lineage>
        <taxon>Viruses</taxon>
        <taxon>Duplodnaviria</taxon>
        <taxon>Heunggongvirae</taxon>
        <taxon>Uroviricota</taxon>
        <taxon>Caudoviricetes</taxon>
    </lineage>
</organism>
<sequence length="117" mass="12801">MEEQNKTTESGQAAADLDKSLARLETATRLTGLVVELQKAAANLEAYAASLLGSDDIIVDKAASLILHLNRKVTDRAHSMRNACENLEQSDRLLAEKAKRKSLMDHILTILLDGEDD</sequence>
<protein>
    <submittedName>
        <fullName evidence="1">Uncharacterized protein</fullName>
    </submittedName>
</protein>
<reference evidence="1" key="1">
    <citation type="journal article" date="2021" name="Proc. Natl. Acad. Sci. U.S.A.">
        <title>A Catalog of Tens of Thousands of Viruses from Human Metagenomes Reveals Hidden Associations with Chronic Diseases.</title>
        <authorList>
            <person name="Tisza M.J."/>
            <person name="Buck C.B."/>
        </authorList>
    </citation>
    <scope>NUCLEOTIDE SEQUENCE</scope>
    <source>
        <strain evidence="1">CtmJp3</strain>
    </source>
</reference>
<name>A0A8S5VBY8_9CAUD</name>
<accession>A0A8S5VBY8</accession>
<proteinExistence type="predicted"/>
<evidence type="ECO:0000313" key="1">
    <source>
        <dbReference type="EMBL" id="DAG04123.1"/>
    </source>
</evidence>
<dbReference type="EMBL" id="BK016238">
    <property type="protein sequence ID" value="DAG04123.1"/>
    <property type="molecule type" value="Genomic_DNA"/>
</dbReference>